<keyword evidence="2" id="KW-0238">DNA-binding</keyword>
<dbReference type="Pfam" id="PF12625">
    <property type="entry name" value="Arabinose_bd"/>
    <property type="match status" value="1"/>
</dbReference>
<dbReference type="InterPro" id="IPR032687">
    <property type="entry name" value="AraC-type_N"/>
</dbReference>
<evidence type="ECO:0000256" key="3">
    <source>
        <dbReference type="ARBA" id="ARBA00023163"/>
    </source>
</evidence>
<accession>A0A556AYR5</accession>
<dbReference type="PANTHER" id="PTHR47894">
    <property type="entry name" value="HTH-TYPE TRANSCRIPTIONAL REGULATOR GADX"/>
    <property type="match status" value="1"/>
</dbReference>
<name>A0A556AYR5_9BURK</name>
<gene>
    <name evidence="5" type="ORF">FOZ76_04415</name>
</gene>
<evidence type="ECO:0000313" key="5">
    <source>
        <dbReference type="EMBL" id="TSH98036.1"/>
    </source>
</evidence>
<feature type="domain" description="HTH araC/xylS-type" evidence="4">
    <location>
        <begin position="230"/>
        <end position="328"/>
    </location>
</feature>
<proteinExistence type="predicted"/>
<dbReference type="Gene3D" id="1.10.10.60">
    <property type="entry name" value="Homeodomain-like"/>
    <property type="match status" value="1"/>
</dbReference>
<dbReference type="AlphaFoldDB" id="A0A556AYR5"/>
<protein>
    <submittedName>
        <fullName evidence="5">AraC family transcriptional regulator</fullName>
    </submittedName>
</protein>
<dbReference type="GO" id="GO:0000976">
    <property type="term" value="F:transcription cis-regulatory region binding"/>
    <property type="evidence" value="ECO:0007669"/>
    <property type="project" value="TreeGrafter"/>
</dbReference>
<keyword evidence="3" id="KW-0804">Transcription</keyword>
<dbReference type="PROSITE" id="PS01124">
    <property type="entry name" value="HTH_ARAC_FAMILY_2"/>
    <property type="match status" value="1"/>
</dbReference>
<dbReference type="OrthoDB" id="6506763at2"/>
<reference evidence="5 6" key="1">
    <citation type="submission" date="2019-07" db="EMBL/GenBank/DDBJ databases">
        <title>Qingshengfaniella alkalisoli gen. nov., sp. nov., isolated from saline soil.</title>
        <authorList>
            <person name="Xu L."/>
            <person name="Huang X.-X."/>
            <person name="Sun J.-Q."/>
        </authorList>
    </citation>
    <scope>NUCLEOTIDE SEQUENCE [LARGE SCALE GENOMIC DNA]</scope>
    <source>
        <strain evidence="5 6">DSM 27279</strain>
    </source>
</reference>
<dbReference type="PANTHER" id="PTHR47894:SF4">
    <property type="entry name" value="HTH-TYPE TRANSCRIPTIONAL REGULATOR GADX"/>
    <property type="match status" value="1"/>
</dbReference>
<dbReference type="RefSeq" id="WP_143946918.1">
    <property type="nucleotide sequence ID" value="NZ_BAABMB010000004.1"/>
</dbReference>
<comment type="caution">
    <text evidence="5">The sequence shown here is derived from an EMBL/GenBank/DDBJ whole genome shotgun (WGS) entry which is preliminary data.</text>
</comment>
<evidence type="ECO:0000256" key="2">
    <source>
        <dbReference type="ARBA" id="ARBA00023125"/>
    </source>
</evidence>
<dbReference type="GO" id="GO:0005829">
    <property type="term" value="C:cytosol"/>
    <property type="evidence" value="ECO:0007669"/>
    <property type="project" value="TreeGrafter"/>
</dbReference>
<dbReference type="InterPro" id="IPR018060">
    <property type="entry name" value="HTH_AraC"/>
</dbReference>
<dbReference type="InterPro" id="IPR009057">
    <property type="entry name" value="Homeodomain-like_sf"/>
</dbReference>
<dbReference type="Proteomes" id="UP000318405">
    <property type="component" value="Unassembled WGS sequence"/>
</dbReference>
<dbReference type="SUPFAM" id="SSF46689">
    <property type="entry name" value="Homeodomain-like"/>
    <property type="match status" value="1"/>
</dbReference>
<keyword evidence="6" id="KW-1185">Reference proteome</keyword>
<dbReference type="GO" id="GO:0003700">
    <property type="term" value="F:DNA-binding transcription factor activity"/>
    <property type="evidence" value="ECO:0007669"/>
    <property type="project" value="InterPro"/>
</dbReference>
<organism evidence="5 6">
    <name type="scientific">Verticiella sediminum</name>
    <dbReference type="NCBI Taxonomy" id="1247510"/>
    <lineage>
        <taxon>Bacteria</taxon>
        <taxon>Pseudomonadati</taxon>
        <taxon>Pseudomonadota</taxon>
        <taxon>Betaproteobacteria</taxon>
        <taxon>Burkholderiales</taxon>
        <taxon>Alcaligenaceae</taxon>
        <taxon>Verticiella</taxon>
    </lineage>
</organism>
<evidence type="ECO:0000259" key="4">
    <source>
        <dbReference type="PROSITE" id="PS01124"/>
    </source>
</evidence>
<evidence type="ECO:0000313" key="6">
    <source>
        <dbReference type="Proteomes" id="UP000318405"/>
    </source>
</evidence>
<keyword evidence="1" id="KW-0805">Transcription regulation</keyword>
<sequence>MSTLVRAAALTNFTEVFRALGDDPERALRQAGLRPALIRQQDQLIDVALAARLLEDAARATQCESFGLRMAQSRQLSNFGAVSLLLLHQPTLRHVFKTLIEHAHLLNQSLAIQMEEAGGVVVLREDMASAGPMRQSIELAIGVLFRMGESLLGQCWRPQRVCFSHSAPKDGGTHARLFRCRVEFDAEFNGIVCRGADLDEPNPLADPVLVHYARKVLEAMPPQGSARVGQQVRQALYLALPFSHATCASIAQGMGRSVRTLQRELDREGLSFSELLDSVRQDLAQRYVANPRHSIGQVAAMLGYGSHSAFTRWFRARFGESPQAWREHARG</sequence>
<dbReference type="Pfam" id="PF12833">
    <property type="entry name" value="HTH_18"/>
    <property type="match status" value="1"/>
</dbReference>
<evidence type="ECO:0000256" key="1">
    <source>
        <dbReference type="ARBA" id="ARBA00023015"/>
    </source>
</evidence>
<dbReference type="SMART" id="SM00342">
    <property type="entry name" value="HTH_ARAC"/>
    <property type="match status" value="1"/>
</dbReference>
<dbReference type="EMBL" id="VLTJ01000007">
    <property type="protein sequence ID" value="TSH98036.1"/>
    <property type="molecule type" value="Genomic_DNA"/>
</dbReference>